<protein>
    <submittedName>
        <fullName evidence="2">Uncharacterized protein</fullName>
    </submittedName>
</protein>
<keyword evidence="1" id="KW-0812">Transmembrane</keyword>
<keyword evidence="3" id="KW-1185">Reference proteome</keyword>
<dbReference type="EMBL" id="CALNXK010000218">
    <property type="protein sequence ID" value="CAH3176874.1"/>
    <property type="molecule type" value="Genomic_DNA"/>
</dbReference>
<evidence type="ECO:0000313" key="2">
    <source>
        <dbReference type="EMBL" id="CAH3176874.1"/>
    </source>
</evidence>
<comment type="caution">
    <text evidence="2">The sequence shown here is derived from an EMBL/GenBank/DDBJ whole genome shotgun (WGS) entry which is preliminary data.</text>
</comment>
<gene>
    <name evidence="2" type="ORF">PLOB_00018564</name>
</gene>
<evidence type="ECO:0000256" key="1">
    <source>
        <dbReference type="SAM" id="Phobius"/>
    </source>
</evidence>
<accession>A0ABN8RG28</accession>
<name>A0ABN8RG28_9CNID</name>
<dbReference type="Proteomes" id="UP001159405">
    <property type="component" value="Unassembled WGS sequence"/>
</dbReference>
<sequence length="426" mass="46685">MASAFIAASIEASAEEAATTAVETVVENAVEDTVEETVENGVENVVEEVVENAVENSVEEGVTDAVEEAVEEAVGEAVSSSLKKQLLIFIAGLIVSVGVISPIIHAIQASTGAGKKDCDIDDKTKKKMDRSEGVLDALNALLQSWTAELKKCSSRDSLGNVTYGEKNADAGGVVWTLLNDMKEDLNKALLIADEDKANCQWEADIDQFELDVIKGAYNVSAIFIAKDHAPGMQEKNFPPEADRKKMTDTFNKYYNDEWKKMIKYNAKNKLTKAVKDGAKKASEDAVKTFIKEPLKAQIKSGMQSQVIPDIKSAATKAAQAETTVVFNDWYPRIEKHLEVPIEGIATLKNWMMKNVKPEAVQKSKEKAVAAANAAMQLPPNQIKIMNISSDAKDQVLRQYREQIKKTADQAASDYIKKVLAEKRARK</sequence>
<keyword evidence="1" id="KW-1133">Transmembrane helix</keyword>
<organism evidence="2 3">
    <name type="scientific">Porites lobata</name>
    <dbReference type="NCBI Taxonomy" id="104759"/>
    <lineage>
        <taxon>Eukaryota</taxon>
        <taxon>Metazoa</taxon>
        <taxon>Cnidaria</taxon>
        <taxon>Anthozoa</taxon>
        <taxon>Hexacorallia</taxon>
        <taxon>Scleractinia</taxon>
        <taxon>Fungiina</taxon>
        <taxon>Poritidae</taxon>
        <taxon>Porites</taxon>
    </lineage>
</organism>
<proteinExistence type="predicted"/>
<keyword evidence="1" id="KW-0472">Membrane</keyword>
<evidence type="ECO:0000313" key="3">
    <source>
        <dbReference type="Proteomes" id="UP001159405"/>
    </source>
</evidence>
<reference evidence="2 3" key="1">
    <citation type="submission" date="2022-05" db="EMBL/GenBank/DDBJ databases">
        <authorList>
            <consortium name="Genoscope - CEA"/>
            <person name="William W."/>
        </authorList>
    </citation>
    <scope>NUCLEOTIDE SEQUENCE [LARGE SCALE GENOMIC DNA]</scope>
</reference>
<feature type="transmembrane region" description="Helical" evidence="1">
    <location>
        <begin position="86"/>
        <end position="107"/>
    </location>
</feature>